<name>A0A0C3AM35_SERVB</name>
<protein>
    <recommendedName>
        <fullName evidence="4">DUF962-domain-containing protein</fullName>
    </recommendedName>
</protein>
<dbReference type="HOGENOM" id="CLU_081702_1_0_1"/>
<dbReference type="OrthoDB" id="2124888at2759"/>
<feature type="transmembrane region" description="Helical" evidence="1">
    <location>
        <begin position="117"/>
        <end position="136"/>
    </location>
</feature>
<dbReference type="EMBL" id="KN824313">
    <property type="protein sequence ID" value="KIM25615.1"/>
    <property type="molecule type" value="Genomic_DNA"/>
</dbReference>
<dbReference type="AlphaFoldDB" id="A0A0C3AM35"/>
<evidence type="ECO:0000256" key="1">
    <source>
        <dbReference type="SAM" id="Phobius"/>
    </source>
</evidence>
<feature type="transmembrane region" description="Helical" evidence="1">
    <location>
        <begin position="148"/>
        <end position="168"/>
    </location>
</feature>
<keyword evidence="1" id="KW-0472">Membrane</keyword>
<feature type="transmembrane region" description="Helical" evidence="1">
    <location>
        <begin position="24"/>
        <end position="44"/>
    </location>
</feature>
<dbReference type="PANTHER" id="PTHR28026">
    <property type="entry name" value="DUF962 DOMAIN PROTEIN (AFU_ORTHOLOGUE AFUA_8G05310)"/>
    <property type="match status" value="1"/>
</dbReference>
<sequence length="202" mass="23004">MTRPFNVKEQLTFYGAYHSNKVNVTIHIVCVPLIMWSTLVWLSALPLPEALSAFNFKPLVFNDYMSFEPTWACVFFIVYQTYYLILEPRAALIYLPEFLFSLATANSFSHGPNGMKYATAVHVFSWVMQFIGHGVFEKRAPALLDNIAGALILAPFFVHLEMLFAVGYRKDMHKELNNAVGVKIAQFRKKEGDKKRAEGKAL</sequence>
<keyword evidence="1" id="KW-1133">Transmembrane helix</keyword>
<keyword evidence="3" id="KW-1185">Reference proteome</keyword>
<organism evidence="2 3">
    <name type="scientific">Serendipita vermifera MAFF 305830</name>
    <dbReference type="NCBI Taxonomy" id="933852"/>
    <lineage>
        <taxon>Eukaryota</taxon>
        <taxon>Fungi</taxon>
        <taxon>Dikarya</taxon>
        <taxon>Basidiomycota</taxon>
        <taxon>Agaricomycotina</taxon>
        <taxon>Agaricomycetes</taxon>
        <taxon>Sebacinales</taxon>
        <taxon>Serendipitaceae</taxon>
        <taxon>Serendipita</taxon>
    </lineage>
</organism>
<accession>A0A0C3AM35</accession>
<feature type="transmembrane region" description="Helical" evidence="1">
    <location>
        <begin position="64"/>
        <end position="85"/>
    </location>
</feature>
<dbReference type="GO" id="GO:0005783">
    <property type="term" value="C:endoplasmic reticulum"/>
    <property type="evidence" value="ECO:0007669"/>
    <property type="project" value="TreeGrafter"/>
</dbReference>
<dbReference type="GO" id="GO:0016020">
    <property type="term" value="C:membrane"/>
    <property type="evidence" value="ECO:0007669"/>
    <property type="project" value="GOC"/>
</dbReference>
<evidence type="ECO:0008006" key="4">
    <source>
        <dbReference type="Google" id="ProtNLM"/>
    </source>
</evidence>
<reference evidence="2 3" key="1">
    <citation type="submission" date="2014-04" db="EMBL/GenBank/DDBJ databases">
        <authorList>
            <consortium name="DOE Joint Genome Institute"/>
            <person name="Kuo A."/>
            <person name="Zuccaro A."/>
            <person name="Kohler A."/>
            <person name="Nagy L.G."/>
            <person name="Floudas D."/>
            <person name="Copeland A."/>
            <person name="Barry K.W."/>
            <person name="Cichocki N."/>
            <person name="Veneault-Fourrey C."/>
            <person name="LaButti K."/>
            <person name="Lindquist E.A."/>
            <person name="Lipzen A."/>
            <person name="Lundell T."/>
            <person name="Morin E."/>
            <person name="Murat C."/>
            <person name="Sun H."/>
            <person name="Tunlid A."/>
            <person name="Henrissat B."/>
            <person name="Grigoriev I.V."/>
            <person name="Hibbett D.S."/>
            <person name="Martin F."/>
            <person name="Nordberg H.P."/>
            <person name="Cantor M.N."/>
            <person name="Hua S.X."/>
        </authorList>
    </citation>
    <scope>NUCLEOTIDE SEQUENCE [LARGE SCALE GENOMIC DNA]</scope>
    <source>
        <strain evidence="2 3">MAFF 305830</strain>
    </source>
</reference>
<gene>
    <name evidence="2" type="ORF">M408DRAFT_331143</name>
</gene>
<dbReference type="Pfam" id="PF06127">
    <property type="entry name" value="Mpo1-like"/>
    <property type="match status" value="1"/>
</dbReference>
<evidence type="ECO:0000313" key="3">
    <source>
        <dbReference type="Proteomes" id="UP000054097"/>
    </source>
</evidence>
<dbReference type="Proteomes" id="UP000054097">
    <property type="component" value="Unassembled WGS sequence"/>
</dbReference>
<reference evidence="3" key="2">
    <citation type="submission" date="2015-01" db="EMBL/GenBank/DDBJ databases">
        <title>Evolutionary Origins and Diversification of the Mycorrhizal Mutualists.</title>
        <authorList>
            <consortium name="DOE Joint Genome Institute"/>
            <consortium name="Mycorrhizal Genomics Consortium"/>
            <person name="Kohler A."/>
            <person name="Kuo A."/>
            <person name="Nagy L.G."/>
            <person name="Floudas D."/>
            <person name="Copeland A."/>
            <person name="Barry K.W."/>
            <person name="Cichocki N."/>
            <person name="Veneault-Fourrey C."/>
            <person name="LaButti K."/>
            <person name="Lindquist E.A."/>
            <person name="Lipzen A."/>
            <person name="Lundell T."/>
            <person name="Morin E."/>
            <person name="Murat C."/>
            <person name="Riley R."/>
            <person name="Ohm R."/>
            <person name="Sun H."/>
            <person name="Tunlid A."/>
            <person name="Henrissat B."/>
            <person name="Grigoriev I.V."/>
            <person name="Hibbett D.S."/>
            <person name="Martin F."/>
        </authorList>
    </citation>
    <scope>NUCLEOTIDE SEQUENCE [LARGE SCALE GENOMIC DNA]</scope>
    <source>
        <strain evidence="3">MAFF 305830</strain>
    </source>
</reference>
<dbReference type="PANTHER" id="PTHR28026:SF9">
    <property type="entry name" value="2-HYDROXY-PALMITIC ACID DIOXYGENASE MPO1"/>
    <property type="match status" value="1"/>
</dbReference>
<dbReference type="GO" id="GO:0046521">
    <property type="term" value="P:sphingoid catabolic process"/>
    <property type="evidence" value="ECO:0007669"/>
    <property type="project" value="TreeGrafter"/>
</dbReference>
<dbReference type="InterPro" id="IPR009305">
    <property type="entry name" value="Mpo1-like"/>
</dbReference>
<keyword evidence="1" id="KW-0812">Transmembrane</keyword>
<proteinExistence type="predicted"/>
<evidence type="ECO:0000313" key="2">
    <source>
        <dbReference type="EMBL" id="KIM25615.1"/>
    </source>
</evidence>